<evidence type="ECO:0000313" key="2">
    <source>
        <dbReference type="EMBL" id="MCQ4083461.1"/>
    </source>
</evidence>
<evidence type="ECO:0000256" key="1">
    <source>
        <dbReference type="SAM" id="SignalP"/>
    </source>
</evidence>
<keyword evidence="3" id="KW-1185">Reference proteome</keyword>
<name>A0ABT1Q0K6_9ACTN</name>
<comment type="caution">
    <text evidence="2">The sequence shown here is derived from an EMBL/GenBank/DDBJ whole genome shotgun (WGS) entry which is preliminary data.</text>
</comment>
<dbReference type="RefSeq" id="WP_255922415.1">
    <property type="nucleotide sequence ID" value="NZ_JANFNG010000022.1"/>
</dbReference>
<protein>
    <recommendedName>
        <fullName evidence="4">Ig-like domain-containing protein</fullName>
    </recommendedName>
</protein>
<proteinExistence type="predicted"/>
<evidence type="ECO:0000313" key="3">
    <source>
        <dbReference type="Proteomes" id="UP001057702"/>
    </source>
</evidence>
<dbReference type="EMBL" id="JANFNG010000022">
    <property type="protein sequence ID" value="MCQ4083461.1"/>
    <property type="molecule type" value="Genomic_DNA"/>
</dbReference>
<dbReference type="Proteomes" id="UP001057702">
    <property type="component" value="Unassembled WGS sequence"/>
</dbReference>
<organism evidence="2 3">
    <name type="scientific">Streptomyces humicola</name>
    <dbReference type="NCBI Taxonomy" id="2953240"/>
    <lineage>
        <taxon>Bacteria</taxon>
        <taxon>Bacillati</taxon>
        <taxon>Actinomycetota</taxon>
        <taxon>Actinomycetes</taxon>
        <taxon>Kitasatosporales</taxon>
        <taxon>Streptomycetaceae</taxon>
        <taxon>Streptomyces</taxon>
    </lineage>
</organism>
<sequence length="111" mass="11515">MIRTHRVAAFTFLVAPALVVGPAVAAQASNTIAPGAPSRATCNVERDSLGKYHLWGLGFPPNTKLTYSGSSSGTVPTDRSGRFDIGGLNGSKFVIKSNGGKSTTTCTMVSR</sequence>
<feature type="chain" id="PRO_5046702879" description="Ig-like domain-containing protein" evidence="1">
    <location>
        <begin position="26"/>
        <end position="111"/>
    </location>
</feature>
<accession>A0ABT1Q0K6</accession>
<reference evidence="2" key="1">
    <citation type="submission" date="2022-06" db="EMBL/GenBank/DDBJ databases">
        <title>Draft genome sequence of Streptomyces sp. RB6PN25 isolated from peat swamp forest in Thailand.</title>
        <authorList>
            <person name="Duangmal K."/>
            <person name="Klaysubun C."/>
        </authorList>
    </citation>
    <scope>NUCLEOTIDE SEQUENCE</scope>
    <source>
        <strain evidence="2">RB6PN25</strain>
    </source>
</reference>
<feature type="signal peptide" evidence="1">
    <location>
        <begin position="1"/>
        <end position="25"/>
    </location>
</feature>
<gene>
    <name evidence="2" type="ORF">NGB36_23345</name>
</gene>
<evidence type="ECO:0008006" key="4">
    <source>
        <dbReference type="Google" id="ProtNLM"/>
    </source>
</evidence>
<keyword evidence="1" id="KW-0732">Signal</keyword>